<keyword evidence="7" id="KW-0472">Membrane</keyword>
<protein>
    <submittedName>
        <fullName evidence="10">Adhesion factor FAF</fullName>
    </submittedName>
</protein>
<dbReference type="EMBL" id="JBDLBQ010000004">
    <property type="protein sequence ID" value="MFN2102444.1"/>
    <property type="molecule type" value="Genomic_DNA"/>
</dbReference>
<feature type="compositionally biased region" description="Basic and acidic residues" evidence="6">
    <location>
        <begin position="556"/>
        <end position="579"/>
    </location>
</feature>
<dbReference type="SUPFAM" id="SSF49478">
    <property type="entry name" value="Cna protein B-type domain"/>
    <property type="match status" value="1"/>
</dbReference>
<feature type="transmembrane region" description="Helical" evidence="7">
    <location>
        <begin position="596"/>
        <end position="618"/>
    </location>
</feature>
<evidence type="ECO:0000313" key="11">
    <source>
        <dbReference type="Proteomes" id="UP001634413"/>
    </source>
</evidence>
<feature type="signal peptide" evidence="8">
    <location>
        <begin position="1"/>
        <end position="27"/>
    </location>
</feature>
<evidence type="ECO:0000259" key="9">
    <source>
        <dbReference type="PROSITE" id="PS50847"/>
    </source>
</evidence>
<dbReference type="Proteomes" id="UP001634413">
    <property type="component" value="Unassembled WGS sequence"/>
</dbReference>
<accession>A0ABW9KDL8</accession>
<keyword evidence="5" id="KW-0175">Coiled coil</keyword>
<dbReference type="Pfam" id="PF00746">
    <property type="entry name" value="Gram_pos_anchor"/>
    <property type="match status" value="1"/>
</dbReference>
<keyword evidence="3 8" id="KW-0732">Signal</keyword>
<evidence type="ECO:0000256" key="6">
    <source>
        <dbReference type="SAM" id="MobiDB-lite"/>
    </source>
</evidence>
<dbReference type="Pfam" id="PF17802">
    <property type="entry name" value="SpaA"/>
    <property type="match status" value="1"/>
</dbReference>
<feature type="region of interest" description="Disordered" evidence="6">
    <location>
        <begin position="536"/>
        <end position="599"/>
    </location>
</feature>
<dbReference type="InterPro" id="IPR019931">
    <property type="entry name" value="LPXTG_anchor"/>
</dbReference>
<dbReference type="NCBIfam" id="NF040765">
    <property type="entry name" value="adhesion_FAF"/>
    <property type="match status" value="1"/>
</dbReference>
<feature type="chain" id="PRO_5045224094" evidence="8">
    <location>
        <begin position="28"/>
        <end position="622"/>
    </location>
</feature>
<feature type="compositionally biased region" description="Basic residues" evidence="6">
    <location>
        <begin position="580"/>
        <end position="591"/>
    </location>
</feature>
<keyword evidence="4" id="KW-0572">Peptidoglycan-anchor</keyword>
<sequence>MKLNKKLLTAALAGALIVTAIPAGTFADHNKAEDSYTYLLNLSKEQAAAKIAEYTAIIKEKSARRAEIVTQPFNPDGTSEGLIEKLQKEEAAAKAKYEAAKAKYEAAEKALTKAKDNEEKARLNLIKVNDAFDAKYGEYQAAVAKAKGEYEAAKEKAQREYDTVIANSKRKSEDAKVAYDKTVADKEAAQKALDAAVEAGSEAGHITELRLILEQKTQAEAKAKLVYDAELAKIDDVVNAAKATQKSAFNTAKNAYDAEINRLNKKYKLSDGWNESAAELTKARREIEKATKAYEAAQAGTVSAQKAYDSALEGYKTAKKAYAAANQKTYKVAEELKTIEKTLKENYTKINVILADQNKSINDLAGQLSAETIKALQDWAKLSGSEQADAIAKLQEELNKLKEEYNKTKDEIKEVKSVYTYKFAVKDTTGKGVQGLTLTFTNIEDTSKVYAATSDENGDIIVKGIVEGTYKITITTVPTGYKVVQKGKMVSEVKSLFRPEAEVKAENNVEEISDKKDEAKDKEIEIPEYVTIKGGKEDKKEEKDDEKVIEGGTIVVEKEKDNEKKPEDNKKPEKEDNKKPAKPAKKVKKQLPKAGAAAEAATIAAAAMATMGGAYLSLKKRK</sequence>
<dbReference type="RefSeq" id="WP_412701705.1">
    <property type="nucleotide sequence ID" value="NZ_JBDLBQ010000004.1"/>
</dbReference>
<keyword evidence="1" id="KW-0134">Cell wall</keyword>
<feature type="compositionally biased region" description="Basic and acidic residues" evidence="6">
    <location>
        <begin position="536"/>
        <end position="549"/>
    </location>
</feature>
<feature type="coiled-coil region" evidence="5">
    <location>
        <begin position="83"/>
        <end position="167"/>
    </location>
</feature>
<name>A0ABW9KDL8_9FIRM</name>
<evidence type="ECO:0000256" key="8">
    <source>
        <dbReference type="SAM" id="SignalP"/>
    </source>
</evidence>
<evidence type="ECO:0000313" key="10">
    <source>
        <dbReference type="EMBL" id="MFN2102444.1"/>
    </source>
</evidence>
<evidence type="ECO:0000256" key="3">
    <source>
        <dbReference type="ARBA" id="ARBA00022729"/>
    </source>
</evidence>
<keyword evidence="7" id="KW-1133">Transmembrane helix</keyword>
<dbReference type="PROSITE" id="PS50847">
    <property type="entry name" value="GRAM_POS_ANCHORING"/>
    <property type="match status" value="1"/>
</dbReference>
<evidence type="ECO:0000256" key="2">
    <source>
        <dbReference type="ARBA" id="ARBA00022525"/>
    </source>
</evidence>
<feature type="coiled-coil region" evidence="5">
    <location>
        <begin position="384"/>
        <end position="418"/>
    </location>
</feature>
<evidence type="ECO:0000256" key="7">
    <source>
        <dbReference type="SAM" id="Phobius"/>
    </source>
</evidence>
<reference evidence="10 11" key="1">
    <citation type="journal article" date="2024" name="Anaerobe">
        <title>The identification of Finegoldia dalianensis sp. nov., isolated from the pus of a patient with skin abscess and genomic analysis of the strains belonging to Finegoldia genus.</title>
        <authorList>
            <person name="Li Y."/>
            <person name="Wang Y."/>
            <person name="Xiao D."/>
            <person name="Wang J."/>
            <person name="Jin D."/>
        </authorList>
    </citation>
    <scope>NUCLEOTIDE SEQUENCE [LARGE SCALE GENOMIC DNA]</scope>
    <source>
        <strain evidence="10 11">LY240594</strain>
    </source>
</reference>
<organism evidence="10 11">
    <name type="scientific">Finegoldia dalianensis</name>
    <dbReference type="NCBI Taxonomy" id="3145239"/>
    <lineage>
        <taxon>Bacteria</taxon>
        <taxon>Bacillati</taxon>
        <taxon>Bacillota</taxon>
        <taxon>Tissierellia</taxon>
        <taxon>Tissierellales</taxon>
        <taxon>Peptoniphilaceae</taxon>
        <taxon>Finegoldia</taxon>
    </lineage>
</organism>
<comment type="caution">
    <text evidence="10">The sequence shown here is derived from an EMBL/GenBank/DDBJ whole genome shotgun (WGS) entry which is preliminary data.</text>
</comment>
<gene>
    <name evidence="10" type="primary">faf</name>
    <name evidence="10" type="ORF">ABDJ34_05960</name>
</gene>
<evidence type="ECO:0000256" key="5">
    <source>
        <dbReference type="SAM" id="Coils"/>
    </source>
</evidence>
<dbReference type="Gene3D" id="2.60.40.10">
    <property type="entry name" value="Immunoglobulins"/>
    <property type="match status" value="1"/>
</dbReference>
<proteinExistence type="predicted"/>
<keyword evidence="11" id="KW-1185">Reference proteome</keyword>
<keyword evidence="7" id="KW-0812">Transmembrane</keyword>
<evidence type="ECO:0000256" key="1">
    <source>
        <dbReference type="ARBA" id="ARBA00022512"/>
    </source>
</evidence>
<keyword evidence="2" id="KW-0964">Secreted</keyword>
<feature type="domain" description="Gram-positive cocci surface proteins LPxTG" evidence="9">
    <location>
        <begin position="591"/>
        <end position="622"/>
    </location>
</feature>
<evidence type="ECO:0000256" key="4">
    <source>
        <dbReference type="ARBA" id="ARBA00023088"/>
    </source>
</evidence>
<dbReference type="InterPro" id="IPR013783">
    <property type="entry name" value="Ig-like_fold"/>
</dbReference>
<dbReference type="InterPro" id="IPR041033">
    <property type="entry name" value="SpaA_PFL_dom_1"/>
</dbReference>